<proteinExistence type="predicted"/>
<dbReference type="PROSITE" id="PS00108">
    <property type="entry name" value="PROTEIN_KINASE_ST"/>
    <property type="match status" value="1"/>
</dbReference>
<keyword evidence="1" id="KW-0808">Transferase</keyword>
<feature type="region of interest" description="Disordered" evidence="6">
    <location>
        <begin position="863"/>
        <end position="896"/>
    </location>
</feature>
<dbReference type="InterPro" id="IPR036517">
    <property type="entry name" value="FF_domain_sf"/>
</dbReference>
<dbReference type="InterPro" id="IPR011009">
    <property type="entry name" value="Kinase-like_dom_sf"/>
</dbReference>
<dbReference type="SUPFAM" id="SSF56112">
    <property type="entry name" value="Protein kinase-like (PK-like)"/>
    <property type="match status" value="1"/>
</dbReference>
<evidence type="ECO:0008006" key="11">
    <source>
        <dbReference type="Google" id="ProtNLM"/>
    </source>
</evidence>
<feature type="region of interest" description="Disordered" evidence="6">
    <location>
        <begin position="801"/>
        <end position="830"/>
    </location>
</feature>
<dbReference type="PANTHER" id="PTHR46699:SF4">
    <property type="entry name" value="SERINE_THREONINE-PROTEIN KINASE STN7, CHLOROPLASTIC"/>
    <property type="match status" value="1"/>
</dbReference>
<evidence type="ECO:0000259" key="8">
    <source>
        <dbReference type="PROSITE" id="PS51676"/>
    </source>
</evidence>
<dbReference type="PANTHER" id="PTHR46699">
    <property type="entry name" value="SERINE/THREONINE-PROTEIN KINASE STN8, CHLOROPLASTIC-RELATED"/>
    <property type="match status" value="1"/>
</dbReference>
<evidence type="ECO:0000256" key="4">
    <source>
        <dbReference type="ARBA" id="ARBA00022840"/>
    </source>
</evidence>
<feature type="compositionally biased region" description="Polar residues" evidence="6">
    <location>
        <begin position="518"/>
        <end position="530"/>
    </location>
</feature>
<organism evidence="9 10">
    <name type="scientific">Symbiochloris irregularis</name>
    <dbReference type="NCBI Taxonomy" id="706552"/>
    <lineage>
        <taxon>Eukaryota</taxon>
        <taxon>Viridiplantae</taxon>
        <taxon>Chlorophyta</taxon>
        <taxon>core chlorophytes</taxon>
        <taxon>Trebouxiophyceae</taxon>
        <taxon>Trebouxiales</taxon>
        <taxon>Trebouxiaceae</taxon>
        <taxon>Symbiochloris</taxon>
    </lineage>
</organism>
<keyword evidence="4 5" id="KW-0067">ATP-binding</keyword>
<accession>A0AAW1NYE6</accession>
<feature type="compositionally biased region" description="Polar residues" evidence="6">
    <location>
        <begin position="13"/>
        <end position="26"/>
    </location>
</feature>
<evidence type="ECO:0000256" key="6">
    <source>
        <dbReference type="SAM" id="MobiDB-lite"/>
    </source>
</evidence>
<feature type="region of interest" description="Disordered" evidence="6">
    <location>
        <begin position="1"/>
        <end position="26"/>
    </location>
</feature>
<dbReference type="InterPro" id="IPR000719">
    <property type="entry name" value="Prot_kinase_dom"/>
</dbReference>
<evidence type="ECO:0000259" key="7">
    <source>
        <dbReference type="PROSITE" id="PS50011"/>
    </source>
</evidence>
<protein>
    <recommendedName>
        <fullName evidence="11">Protein kinase domain-containing protein</fullName>
    </recommendedName>
</protein>
<dbReference type="Gene3D" id="1.10.510.10">
    <property type="entry name" value="Transferase(Phosphotransferase) domain 1"/>
    <property type="match status" value="1"/>
</dbReference>
<dbReference type="Pfam" id="PF00069">
    <property type="entry name" value="Pkinase"/>
    <property type="match status" value="1"/>
</dbReference>
<dbReference type="PROSITE" id="PS50011">
    <property type="entry name" value="PROTEIN_KINASE_DOM"/>
    <property type="match status" value="1"/>
</dbReference>
<reference evidence="9 10" key="1">
    <citation type="journal article" date="2024" name="Nat. Commun.">
        <title>Phylogenomics reveals the evolutionary origins of lichenization in chlorophyte algae.</title>
        <authorList>
            <person name="Puginier C."/>
            <person name="Libourel C."/>
            <person name="Otte J."/>
            <person name="Skaloud P."/>
            <person name="Haon M."/>
            <person name="Grisel S."/>
            <person name="Petersen M."/>
            <person name="Berrin J.G."/>
            <person name="Delaux P.M."/>
            <person name="Dal Grande F."/>
            <person name="Keller J."/>
        </authorList>
    </citation>
    <scope>NUCLEOTIDE SEQUENCE [LARGE SCALE GENOMIC DNA]</scope>
    <source>
        <strain evidence="9 10">SAG 2036</strain>
    </source>
</reference>
<evidence type="ECO:0000313" key="9">
    <source>
        <dbReference type="EMBL" id="KAK9798999.1"/>
    </source>
</evidence>
<feature type="domain" description="FF" evidence="8">
    <location>
        <begin position="620"/>
        <end position="675"/>
    </location>
</feature>
<gene>
    <name evidence="9" type="ORF">WJX73_001206</name>
</gene>
<keyword evidence="3" id="KW-0418">Kinase</keyword>
<dbReference type="Pfam" id="PF01846">
    <property type="entry name" value="FF"/>
    <property type="match status" value="1"/>
</dbReference>
<evidence type="ECO:0000256" key="3">
    <source>
        <dbReference type="ARBA" id="ARBA00022777"/>
    </source>
</evidence>
<feature type="region of interest" description="Disordered" evidence="6">
    <location>
        <begin position="491"/>
        <end position="548"/>
    </location>
</feature>
<dbReference type="SUPFAM" id="SSF81698">
    <property type="entry name" value="FF domain"/>
    <property type="match status" value="1"/>
</dbReference>
<dbReference type="InterPro" id="IPR002713">
    <property type="entry name" value="FF_domain"/>
</dbReference>
<feature type="binding site" evidence="5">
    <location>
        <position position="60"/>
    </location>
    <ligand>
        <name>ATP</name>
        <dbReference type="ChEBI" id="CHEBI:30616"/>
    </ligand>
</feature>
<feature type="compositionally biased region" description="Basic and acidic residues" evidence="6">
    <location>
        <begin position="884"/>
        <end position="896"/>
    </location>
</feature>
<sequence>MRRNARTLPTPLCATTGSTGVRSPANSLSVSRKIGQGSFGQVFEGTLRDAGQEPERVVLKRVRSNVAGAEHMGRMEHLLNVYCSKKAKDSIADFIGYCEVTQAEAKGGLTAGLWLMWRYEGTNTLADYLKRRNCLEALSRDLQVPQAAVVATVMHQIFQAANAMHAAGLVHRDIKPANLIFSEQERRFKLIDLGACADLRNGTNYIPDESILDPEYCPPEQYCMPTDAPHLSKQMRPLSLAMSPLLWARHKPDRFDSFSAGLVMMQLAVPSLRSPAGFRNFNGALRRLNCDLLAWRASARLSPAQTAVLDADNGAGWDLAAALLRPRMLEVTREGIVKFINTGRLRLPIKAGSQHRFCRQVEQASALQRRASDPLDAATSSAAAPASKGGLGILAAASAAWQAASQRVGQLELRVQNQAEAVEMQTQRVTRMREDIRTGQAGDATKVQLNRAETLLERMQGRLTGLRSELSTTASNAQGMVSGIARAMNLSGTTGGTEKKTALPSIPSASARDGTGGTASDRSGSESSKASWGGNFWKRGTGSASQKAVRVDLRTKTGSTKQAALPAQPAASESQKGWGFGGFGFGSVAALAGTLSREAGRAMEKMEADARARAMEKAEKAEAAEAFSEHLRTMRPAVGVATTWQQIAPKVRKDLRFQALDAQERRLLFETYKEGLQQMQALAVEQSRAEFKTALEGVEFPPAATWGQVAALAPKLAGFTGSQGLLVEADRRAAFIEFQTLRRKEAGFRRLLQTASPAVRADEDWRAVRRRFQGTAVFKDLAEVTRRTIIKDHLSQLAGEAEQQLAEASLSEGSAQGGPPQVGGQASQEEAPPGVLMELLKEQRQMKAQYEANMKAMTAKLKVMEQQLQDKNGRRQASSEPDSDYARGLDNGHRNR</sequence>
<name>A0AAW1NYE6_9CHLO</name>
<feature type="compositionally biased region" description="Low complexity" evidence="6">
    <location>
        <begin position="801"/>
        <end position="828"/>
    </location>
</feature>
<dbReference type="Proteomes" id="UP001465755">
    <property type="component" value="Unassembled WGS sequence"/>
</dbReference>
<feature type="domain" description="Protein kinase" evidence="7">
    <location>
        <begin position="28"/>
        <end position="328"/>
    </location>
</feature>
<evidence type="ECO:0000256" key="5">
    <source>
        <dbReference type="PROSITE-ProRule" id="PRU10141"/>
    </source>
</evidence>
<comment type="caution">
    <text evidence="9">The sequence shown here is derived from an EMBL/GenBank/DDBJ whole genome shotgun (WGS) entry which is preliminary data.</text>
</comment>
<keyword evidence="10" id="KW-1185">Reference proteome</keyword>
<dbReference type="GO" id="GO:0004672">
    <property type="term" value="F:protein kinase activity"/>
    <property type="evidence" value="ECO:0007669"/>
    <property type="project" value="InterPro"/>
</dbReference>
<dbReference type="SMART" id="SM00441">
    <property type="entry name" value="FF"/>
    <property type="match status" value="2"/>
</dbReference>
<dbReference type="EMBL" id="JALJOQ010000092">
    <property type="protein sequence ID" value="KAK9798999.1"/>
    <property type="molecule type" value="Genomic_DNA"/>
</dbReference>
<feature type="compositionally biased region" description="Polar residues" evidence="6">
    <location>
        <begin position="866"/>
        <end position="880"/>
    </location>
</feature>
<dbReference type="AlphaFoldDB" id="A0AAW1NYE6"/>
<keyword evidence="2 5" id="KW-0547">Nucleotide-binding</keyword>
<dbReference type="Gene3D" id="1.10.10.440">
    <property type="entry name" value="FF domain"/>
    <property type="match status" value="2"/>
</dbReference>
<dbReference type="GO" id="GO:0005524">
    <property type="term" value="F:ATP binding"/>
    <property type="evidence" value="ECO:0007669"/>
    <property type="project" value="UniProtKB-UniRule"/>
</dbReference>
<evidence type="ECO:0000256" key="1">
    <source>
        <dbReference type="ARBA" id="ARBA00022679"/>
    </source>
</evidence>
<dbReference type="InterPro" id="IPR017441">
    <property type="entry name" value="Protein_kinase_ATP_BS"/>
</dbReference>
<dbReference type="SMART" id="SM00220">
    <property type="entry name" value="S_TKc"/>
    <property type="match status" value="1"/>
</dbReference>
<dbReference type="PROSITE" id="PS00107">
    <property type="entry name" value="PROTEIN_KINASE_ATP"/>
    <property type="match status" value="1"/>
</dbReference>
<dbReference type="InterPro" id="IPR008271">
    <property type="entry name" value="Ser/Thr_kinase_AS"/>
</dbReference>
<evidence type="ECO:0000256" key="2">
    <source>
        <dbReference type="ARBA" id="ARBA00022741"/>
    </source>
</evidence>
<dbReference type="Gene3D" id="3.30.200.20">
    <property type="entry name" value="Phosphorylase Kinase, domain 1"/>
    <property type="match status" value="1"/>
</dbReference>
<dbReference type="PROSITE" id="PS51676">
    <property type="entry name" value="FF"/>
    <property type="match status" value="1"/>
</dbReference>
<evidence type="ECO:0000313" key="10">
    <source>
        <dbReference type="Proteomes" id="UP001465755"/>
    </source>
</evidence>